<dbReference type="EMBL" id="JAADJZ010000034">
    <property type="protein sequence ID" value="KAF2865311.1"/>
    <property type="molecule type" value="Genomic_DNA"/>
</dbReference>
<protein>
    <recommendedName>
        <fullName evidence="3">F-box domain-containing protein</fullName>
    </recommendedName>
</protein>
<dbReference type="AlphaFoldDB" id="A0A7C8I1A0"/>
<keyword evidence="2" id="KW-1185">Reference proteome</keyword>
<evidence type="ECO:0000313" key="2">
    <source>
        <dbReference type="Proteomes" id="UP000481861"/>
    </source>
</evidence>
<gene>
    <name evidence="1" type="ORF">BDV95DRAFT_623837</name>
</gene>
<evidence type="ECO:0008006" key="3">
    <source>
        <dbReference type="Google" id="ProtNLM"/>
    </source>
</evidence>
<accession>A0A7C8I1A0</accession>
<organism evidence="1 2">
    <name type="scientific">Massariosphaeria phaeospora</name>
    <dbReference type="NCBI Taxonomy" id="100035"/>
    <lineage>
        <taxon>Eukaryota</taxon>
        <taxon>Fungi</taxon>
        <taxon>Dikarya</taxon>
        <taxon>Ascomycota</taxon>
        <taxon>Pezizomycotina</taxon>
        <taxon>Dothideomycetes</taxon>
        <taxon>Pleosporomycetidae</taxon>
        <taxon>Pleosporales</taxon>
        <taxon>Pleosporales incertae sedis</taxon>
        <taxon>Massariosphaeria</taxon>
    </lineage>
</organism>
<dbReference type="Proteomes" id="UP000481861">
    <property type="component" value="Unassembled WGS sequence"/>
</dbReference>
<reference evidence="1 2" key="1">
    <citation type="submission" date="2020-01" db="EMBL/GenBank/DDBJ databases">
        <authorList>
            <consortium name="DOE Joint Genome Institute"/>
            <person name="Haridas S."/>
            <person name="Albert R."/>
            <person name="Binder M."/>
            <person name="Bloem J."/>
            <person name="Labutti K."/>
            <person name="Salamov A."/>
            <person name="Andreopoulos B."/>
            <person name="Baker S.E."/>
            <person name="Barry K."/>
            <person name="Bills G."/>
            <person name="Bluhm B.H."/>
            <person name="Cannon C."/>
            <person name="Castanera R."/>
            <person name="Culley D.E."/>
            <person name="Daum C."/>
            <person name="Ezra D."/>
            <person name="Gonzalez J.B."/>
            <person name="Henrissat B."/>
            <person name="Kuo A."/>
            <person name="Liang C."/>
            <person name="Lipzen A."/>
            <person name="Lutzoni F."/>
            <person name="Magnuson J."/>
            <person name="Mondo S."/>
            <person name="Nolan M."/>
            <person name="Ohm R."/>
            <person name="Pangilinan J."/>
            <person name="Park H.-J.H."/>
            <person name="Ramirez L."/>
            <person name="Alfaro M."/>
            <person name="Sun H."/>
            <person name="Tritt A."/>
            <person name="Yoshinaga Y."/>
            <person name="Zwiers L.-H.L."/>
            <person name="Turgeon B.G."/>
            <person name="Goodwin S.B."/>
            <person name="Spatafora J.W."/>
            <person name="Crous P.W."/>
            <person name="Grigoriev I.V."/>
        </authorList>
    </citation>
    <scope>NUCLEOTIDE SEQUENCE [LARGE SCALE GENOMIC DNA]</scope>
    <source>
        <strain evidence="1 2">CBS 611.86</strain>
    </source>
</reference>
<proteinExistence type="predicted"/>
<comment type="caution">
    <text evidence="1">The sequence shown here is derived from an EMBL/GenBank/DDBJ whole genome shotgun (WGS) entry which is preliminary data.</text>
</comment>
<evidence type="ECO:0000313" key="1">
    <source>
        <dbReference type="EMBL" id="KAF2865311.1"/>
    </source>
</evidence>
<dbReference type="InterPro" id="IPR036047">
    <property type="entry name" value="F-box-like_dom_sf"/>
</dbReference>
<sequence length="324" mass="36193">MSIMAPTLGYCPADSAFLLEQYKQPKFTSAPFDLENLPAELVLEIIEQHVLEQLSRLDFNPLLKSRRVCRTFNREIQRVLHKHVMIPMLQNTIRPCNPYCAQLLHEVTASGQYNSVLADTATSPPQGAAETIVRPIKTCVTIAWDLDIGTRSWPDLADELRKFLCATVSVSARFHELLRKSAWDPTEEHFSRIALISRTLHYLYSRHCETEAKRSVSKYIATLDDPLTSAIHDAQTTLVNCLLHGSTSFPDCIVQTLLEEVGKQGTSGETLLRLLVQALPLNNPFIISPVVSRAIQRGDPDCIESVFTVAGTGYPVQTGQHPET</sequence>
<dbReference type="SUPFAM" id="SSF81383">
    <property type="entry name" value="F-box domain"/>
    <property type="match status" value="1"/>
</dbReference>
<name>A0A7C8I1A0_9PLEO</name>